<dbReference type="EMBL" id="DVGZ01000026">
    <property type="protein sequence ID" value="HIR46498.1"/>
    <property type="molecule type" value="Genomic_DNA"/>
</dbReference>
<comment type="caution">
    <text evidence="4">The sequence shown here is derived from an EMBL/GenBank/DDBJ whole genome shotgun (WGS) entry which is preliminary data.</text>
</comment>
<dbReference type="PRINTS" id="PR00040">
    <property type="entry name" value="HTHMERR"/>
</dbReference>
<feature type="coiled-coil region" evidence="2">
    <location>
        <begin position="81"/>
        <end position="115"/>
    </location>
</feature>
<dbReference type="Pfam" id="PF00376">
    <property type="entry name" value="MerR"/>
    <property type="match status" value="1"/>
</dbReference>
<sequence>MTIAEVSKRYDISPDTLRYYERIGLIPPVPRNKSGIRDYGEESCSWIELMKCMRHAGVQIEALIEYVALFQQGDSTIAARKALLVEQREQLIQRMENMQKSLDRLNYKIQNYEKSIVPAEQRLQRSSSAEQAETA</sequence>
<dbReference type="Gene3D" id="1.10.1660.10">
    <property type="match status" value="1"/>
</dbReference>
<dbReference type="PANTHER" id="PTHR30204:SF98">
    <property type="entry name" value="HTH-TYPE TRANSCRIPTIONAL REGULATOR ADHR"/>
    <property type="match status" value="1"/>
</dbReference>
<protein>
    <submittedName>
        <fullName evidence="4">MerR family transcriptional regulator</fullName>
    </submittedName>
</protein>
<gene>
    <name evidence="4" type="ORF">IAB89_02395</name>
</gene>
<dbReference type="PROSITE" id="PS50937">
    <property type="entry name" value="HTH_MERR_2"/>
    <property type="match status" value="1"/>
</dbReference>
<proteinExistence type="predicted"/>
<name>A0A9D1DEB8_9FIRM</name>
<reference evidence="4" key="2">
    <citation type="journal article" date="2021" name="PeerJ">
        <title>Extensive microbial diversity within the chicken gut microbiome revealed by metagenomics and culture.</title>
        <authorList>
            <person name="Gilroy R."/>
            <person name="Ravi A."/>
            <person name="Getino M."/>
            <person name="Pursley I."/>
            <person name="Horton D.L."/>
            <person name="Alikhan N.F."/>
            <person name="Baker D."/>
            <person name="Gharbi K."/>
            <person name="Hall N."/>
            <person name="Watson M."/>
            <person name="Adriaenssens E.M."/>
            <person name="Foster-Nyarko E."/>
            <person name="Jarju S."/>
            <person name="Secka A."/>
            <person name="Antonio M."/>
            <person name="Oren A."/>
            <person name="Chaudhuri R.R."/>
            <person name="La Ragione R."/>
            <person name="Hildebrand F."/>
            <person name="Pallen M.J."/>
        </authorList>
    </citation>
    <scope>NUCLEOTIDE SEQUENCE</scope>
    <source>
        <strain evidence="4">ChiSxjej1B13-7958</strain>
    </source>
</reference>
<keyword evidence="1" id="KW-0238">DNA-binding</keyword>
<dbReference type="GO" id="GO:0003677">
    <property type="term" value="F:DNA binding"/>
    <property type="evidence" value="ECO:0007669"/>
    <property type="project" value="UniProtKB-KW"/>
</dbReference>
<dbReference type="InterPro" id="IPR000551">
    <property type="entry name" value="MerR-type_HTH_dom"/>
</dbReference>
<dbReference type="SMART" id="SM00422">
    <property type="entry name" value="HTH_MERR"/>
    <property type="match status" value="1"/>
</dbReference>
<evidence type="ECO:0000256" key="2">
    <source>
        <dbReference type="SAM" id="Coils"/>
    </source>
</evidence>
<evidence type="ECO:0000313" key="4">
    <source>
        <dbReference type="EMBL" id="HIR46498.1"/>
    </source>
</evidence>
<dbReference type="GO" id="GO:0003700">
    <property type="term" value="F:DNA-binding transcription factor activity"/>
    <property type="evidence" value="ECO:0007669"/>
    <property type="project" value="InterPro"/>
</dbReference>
<dbReference type="InterPro" id="IPR047057">
    <property type="entry name" value="MerR_fam"/>
</dbReference>
<evidence type="ECO:0000313" key="5">
    <source>
        <dbReference type="Proteomes" id="UP000824242"/>
    </source>
</evidence>
<dbReference type="Proteomes" id="UP000824242">
    <property type="component" value="Unassembled WGS sequence"/>
</dbReference>
<dbReference type="PANTHER" id="PTHR30204">
    <property type="entry name" value="REDOX-CYCLING DRUG-SENSING TRANSCRIPTIONAL ACTIVATOR SOXR"/>
    <property type="match status" value="1"/>
</dbReference>
<organism evidence="4 5">
    <name type="scientific">Candidatus Caccousia avicola</name>
    <dbReference type="NCBI Taxonomy" id="2840721"/>
    <lineage>
        <taxon>Bacteria</taxon>
        <taxon>Bacillati</taxon>
        <taxon>Bacillota</taxon>
        <taxon>Clostridia</taxon>
        <taxon>Eubacteriales</taxon>
        <taxon>Oscillospiraceae</taxon>
        <taxon>Oscillospiraceae incertae sedis</taxon>
        <taxon>Candidatus Caccousia</taxon>
    </lineage>
</organism>
<evidence type="ECO:0000259" key="3">
    <source>
        <dbReference type="PROSITE" id="PS50937"/>
    </source>
</evidence>
<reference evidence="4" key="1">
    <citation type="submission" date="2020-10" db="EMBL/GenBank/DDBJ databases">
        <authorList>
            <person name="Gilroy R."/>
        </authorList>
    </citation>
    <scope>NUCLEOTIDE SEQUENCE</scope>
    <source>
        <strain evidence="4">ChiSxjej1B13-7958</strain>
    </source>
</reference>
<dbReference type="AlphaFoldDB" id="A0A9D1DEB8"/>
<dbReference type="SUPFAM" id="SSF46955">
    <property type="entry name" value="Putative DNA-binding domain"/>
    <property type="match status" value="1"/>
</dbReference>
<evidence type="ECO:0000256" key="1">
    <source>
        <dbReference type="ARBA" id="ARBA00023125"/>
    </source>
</evidence>
<accession>A0A9D1DEB8</accession>
<dbReference type="InterPro" id="IPR009061">
    <property type="entry name" value="DNA-bd_dom_put_sf"/>
</dbReference>
<feature type="domain" description="HTH merR-type" evidence="3">
    <location>
        <begin position="1"/>
        <end position="69"/>
    </location>
</feature>
<keyword evidence="2" id="KW-0175">Coiled coil</keyword>
<dbReference type="CDD" id="cd01109">
    <property type="entry name" value="HTH_YyaN"/>
    <property type="match status" value="1"/>
</dbReference>